<sequence>MVLKAAPVPPAERMRRVALLLPLLLAGVAGAGPPPCTLHGPLPDGRLGFQVSDGRELLSAVWEPRRGGLSGCRISTERPAVAAFLSRCRAERREEKPPPAFPGLAEAKTDCWGASAPRRRAKRGFTYPGTLWCGAGNAAESYEQLGEHQETDKCCREHDHCQHVIHPFTYRYGYRNFRWHTISHCDCDERLKACLRAVNDTASRVVGQAFFNVIQVPCFTFAYKEQCVEPYLYVWCRNYSTVTVAVAQRPIQYEYGGEVIDRPVTRRVPALSLSTPAAPTSRSPFLRTPAAPPRKPGQDVPGATTTPGPRVRPSRLPKKQRKGKGKGKKGKGKKGKGLKKKKAGAKASGSVLAHPGRAEAAASPKLLATPDVDKGNFQDLAPRPGLGDEDPFNAVLSDDPAGGTALVSDADSARTESRELEAPKTPPGPPAPAEPPRRGRGAKRQRLQQGERPQGPGAG</sequence>
<dbReference type="GO" id="GO:0005576">
    <property type="term" value="C:extracellular region"/>
    <property type="evidence" value="ECO:0007669"/>
    <property type="project" value="UniProtKB-SubCell"/>
</dbReference>
<evidence type="ECO:0000256" key="8">
    <source>
        <dbReference type="ARBA" id="ARBA00022837"/>
    </source>
</evidence>
<evidence type="ECO:0000256" key="12">
    <source>
        <dbReference type="SAM" id="SignalP"/>
    </source>
</evidence>
<feature type="region of interest" description="Disordered" evidence="11">
    <location>
        <begin position="272"/>
        <end position="459"/>
    </location>
</feature>
<evidence type="ECO:0000256" key="2">
    <source>
        <dbReference type="ARBA" id="ARBA00002163"/>
    </source>
</evidence>
<evidence type="ECO:0000256" key="9">
    <source>
        <dbReference type="ARBA" id="ARBA00023098"/>
    </source>
</evidence>
<evidence type="ECO:0000313" key="15">
    <source>
        <dbReference type="Proteomes" id="UP000694421"/>
    </source>
</evidence>
<keyword evidence="12" id="KW-0732">Signal</keyword>
<evidence type="ECO:0000256" key="4">
    <source>
        <dbReference type="ARBA" id="ARBA00013278"/>
    </source>
</evidence>
<name>A0A8D0DNG0_SALMN</name>
<evidence type="ECO:0000256" key="11">
    <source>
        <dbReference type="SAM" id="MobiDB-lite"/>
    </source>
</evidence>
<evidence type="ECO:0000256" key="3">
    <source>
        <dbReference type="ARBA" id="ARBA00004613"/>
    </source>
</evidence>
<dbReference type="GO" id="GO:0004623">
    <property type="term" value="F:phospholipase A2 activity"/>
    <property type="evidence" value="ECO:0007669"/>
    <property type="project" value="UniProtKB-EC"/>
</dbReference>
<dbReference type="PANTHER" id="PTHR12253">
    <property type="entry name" value="RH14732P"/>
    <property type="match status" value="1"/>
</dbReference>
<dbReference type="FunFam" id="1.20.90.10:FF:000002">
    <property type="entry name" value="Phospholipase A2 group III"/>
    <property type="match status" value="1"/>
</dbReference>
<dbReference type="PROSITE" id="PS00118">
    <property type="entry name" value="PA2_HIS"/>
    <property type="match status" value="1"/>
</dbReference>
<accession>A0A8D0DNG0</accession>
<evidence type="ECO:0000256" key="1">
    <source>
        <dbReference type="ARBA" id="ARBA00001913"/>
    </source>
</evidence>
<evidence type="ECO:0000256" key="5">
    <source>
        <dbReference type="ARBA" id="ARBA00022525"/>
    </source>
</evidence>
<comment type="function">
    <text evidence="2">PLA2 catalyzes the calcium-dependent hydrolysis of the 2-acyl groups in 3-sn-phosphoglycerides.</text>
</comment>
<dbReference type="Pfam" id="PF05826">
    <property type="entry name" value="Phospholip_A2_2"/>
    <property type="match status" value="1"/>
</dbReference>
<feature type="signal peptide" evidence="12">
    <location>
        <begin position="1"/>
        <end position="30"/>
    </location>
</feature>
<dbReference type="Gene3D" id="1.20.90.10">
    <property type="entry name" value="Phospholipase A2 domain"/>
    <property type="match status" value="1"/>
</dbReference>
<evidence type="ECO:0000256" key="7">
    <source>
        <dbReference type="ARBA" id="ARBA00022801"/>
    </source>
</evidence>
<evidence type="ECO:0000256" key="6">
    <source>
        <dbReference type="ARBA" id="ARBA00022723"/>
    </source>
</evidence>
<dbReference type="CDD" id="cd04704">
    <property type="entry name" value="PLA2_bee_venom_like"/>
    <property type="match status" value="1"/>
</dbReference>
<dbReference type="Ensembl" id="ENSSMRT00000019857.1">
    <property type="protein sequence ID" value="ENSSMRP00000016970.1"/>
    <property type="gene ID" value="ENSSMRG00000013226.1"/>
</dbReference>
<protein>
    <recommendedName>
        <fullName evidence="4">phospholipase A2</fullName>
        <ecNumber evidence="4">3.1.1.4</ecNumber>
    </recommendedName>
</protein>
<dbReference type="GO" id="GO:0046872">
    <property type="term" value="F:metal ion binding"/>
    <property type="evidence" value="ECO:0007669"/>
    <property type="project" value="UniProtKB-KW"/>
</dbReference>
<evidence type="ECO:0000259" key="13">
    <source>
        <dbReference type="Pfam" id="PF05826"/>
    </source>
</evidence>
<feature type="chain" id="PRO_5034003433" description="phospholipase A2" evidence="12">
    <location>
        <begin position="31"/>
        <end position="459"/>
    </location>
</feature>
<dbReference type="OMA" id="IHPFSDC"/>
<comment type="cofactor">
    <cofactor evidence="1">
        <name>Ca(2+)</name>
        <dbReference type="ChEBI" id="CHEBI:29108"/>
    </cofactor>
</comment>
<keyword evidence="10" id="KW-1015">Disulfide bond</keyword>
<dbReference type="AlphaFoldDB" id="A0A8D0DNG0"/>
<feature type="domain" description="Phospholipase A2-like central" evidence="13">
    <location>
        <begin position="127"/>
        <end position="220"/>
    </location>
</feature>
<dbReference type="GO" id="GO:0050482">
    <property type="term" value="P:arachidonate secretion"/>
    <property type="evidence" value="ECO:0007669"/>
    <property type="project" value="InterPro"/>
</dbReference>
<organism evidence="14 15">
    <name type="scientific">Salvator merianae</name>
    <name type="common">Argentine black and white tegu</name>
    <name type="synonym">Tupinambis merianae</name>
    <dbReference type="NCBI Taxonomy" id="96440"/>
    <lineage>
        <taxon>Eukaryota</taxon>
        <taxon>Metazoa</taxon>
        <taxon>Chordata</taxon>
        <taxon>Craniata</taxon>
        <taxon>Vertebrata</taxon>
        <taxon>Euteleostomi</taxon>
        <taxon>Lepidosauria</taxon>
        <taxon>Squamata</taxon>
        <taxon>Bifurcata</taxon>
        <taxon>Unidentata</taxon>
        <taxon>Episquamata</taxon>
        <taxon>Laterata</taxon>
        <taxon>Teiioidea</taxon>
        <taxon>Teiidae</taxon>
        <taxon>Salvator</taxon>
    </lineage>
</organism>
<evidence type="ECO:0000256" key="10">
    <source>
        <dbReference type="ARBA" id="ARBA00023157"/>
    </source>
</evidence>
<feature type="compositionally biased region" description="Pro residues" evidence="11">
    <location>
        <begin position="424"/>
        <end position="434"/>
    </location>
</feature>
<comment type="subcellular location">
    <subcellularLocation>
        <location evidence="3">Secreted</location>
    </subcellularLocation>
</comment>
<dbReference type="EC" id="3.1.1.4" evidence="4"/>
<feature type="compositionally biased region" description="Basic and acidic residues" evidence="11">
    <location>
        <begin position="411"/>
        <end position="422"/>
    </location>
</feature>
<keyword evidence="7" id="KW-0378">Hydrolase</keyword>
<dbReference type="GO" id="GO:0006644">
    <property type="term" value="P:phospholipid metabolic process"/>
    <property type="evidence" value="ECO:0007669"/>
    <property type="project" value="InterPro"/>
</dbReference>
<evidence type="ECO:0000313" key="14">
    <source>
        <dbReference type="Ensembl" id="ENSSMRP00000016970.1"/>
    </source>
</evidence>
<dbReference type="InterPro" id="IPR033113">
    <property type="entry name" value="PLA2_histidine"/>
</dbReference>
<keyword evidence="9" id="KW-0443">Lipid metabolism</keyword>
<keyword evidence="8" id="KW-0106">Calcium</keyword>
<feature type="compositionally biased region" description="Basic residues" evidence="11">
    <location>
        <begin position="312"/>
        <end position="344"/>
    </location>
</feature>
<keyword evidence="15" id="KW-1185">Reference proteome</keyword>
<reference evidence="14" key="1">
    <citation type="submission" date="2025-08" db="UniProtKB">
        <authorList>
            <consortium name="Ensembl"/>
        </authorList>
    </citation>
    <scope>IDENTIFICATION</scope>
</reference>
<proteinExistence type="predicted"/>
<keyword evidence="6" id="KW-0479">Metal-binding</keyword>
<feature type="compositionally biased region" description="Polar residues" evidence="11">
    <location>
        <begin position="272"/>
        <end position="283"/>
    </location>
</feature>
<dbReference type="InterPro" id="IPR036444">
    <property type="entry name" value="PLipase_A2_dom_sf"/>
</dbReference>
<reference evidence="14" key="2">
    <citation type="submission" date="2025-09" db="UniProtKB">
        <authorList>
            <consortium name="Ensembl"/>
        </authorList>
    </citation>
    <scope>IDENTIFICATION</scope>
</reference>
<dbReference type="SUPFAM" id="SSF48619">
    <property type="entry name" value="Phospholipase A2, PLA2"/>
    <property type="match status" value="1"/>
</dbReference>
<dbReference type="Proteomes" id="UP000694421">
    <property type="component" value="Unplaced"/>
</dbReference>
<keyword evidence="5" id="KW-0964">Secreted</keyword>
<dbReference type="GeneTree" id="ENSGT00940000165341"/>
<dbReference type="InterPro" id="IPR016090">
    <property type="entry name" value="PLA2-like_dom"/>
</dbReference>